<dbReference type="InterPro" id="IPR052509">
    <property type="entry name" value="Metal_resp_DNA-bind_regulator"/>
</dbReference>
<reference evidence="2" key="1">
    <citation type="journal article" date="2014" name="Front. Microbiol.">
        <title>High frequency of phylogenetically diverse reductive dehalogenase-homologous genes in deep subseafloor sedimentary metagenomes.</title>
        <authorList>
            <person name="Kawai M."/>
            <person name="Futagami T."/>
            <person name="Toyoda A."/>
            <person name="Takaki Y."/>
            <person name="Nishi S."/>
            <person name="Hori S."/>
            <person name="Arai W."/>
            <person name="Tsubouchi T."/>
            <person name="Morono Y."/>
            <person name="Uchiyama I."/>
            <person name="Ito T."/>
            <person name="Fujiyama A."/>
            <person name="Inagaki F."/>
            <person name="Takami H."/>
        </authorList>
    </citation>
    <scope>NUCLEOTIDE SEQUENCE</scope>
    <source>
        <strain evidence="2">Expedition CK06-06</strain>
    </source>
</reference>
<proteinExistence type="predicted"/>
<accession>X0X9Z9</accession>
<gene>
    <name evidence="2" type="ORF">S01H1_69461</name>
</gene>
<name>X0X9Z9_9ZZZZ</name>
<evidence type="ECO:0000259" key="1">
    <source>
        <dbReference type="Pfam" id="PF03551"/>
    </source>
</evidence>
<dbReference type="Pfam" id="PF03551">
    <property type="entry name" value="PadR"/>
    <property type="match status" value="1"/>
</dbReference>
<protein>
    <recommendedName>
        <fullName evidence="1">Transcription regulator PadR N-terminal domain-containing protein</fullName>
    </recommendedName>
</protein>
<dbReference type="Gene3D" id="1.10.10.10">
    <property type="entry name" value="Winged helix-like DNA-binding domain superfamily/Winged helix DNA-binding domain"/>
    <property type="match status" value="1"/>
</dbReference>
<dbReference type="InterPro" id="IPR005149">
    <property type="entry name" value="Tscrpt_reg_PadR_N"/>
</dbReference>
<dbReference type="PANTHER" id="PTHR33169">
    <property type="entry name" value="PADR-FAMILY TRANSCRIPTIONAL REGULATOR"/>
    <property type="match status" value="1"/>
</dbReference>
<feature type="domain" description="Transcription regulator PadR N-terminal" evidence="1">
    <location>
        <begin position="34"/>
        <end position="107"/>
    </location>
</feature>
<feature type="non-terminal residue" evidence="2">
    <location>
        <position position="1"/>
    </location>
</feature>
<dbReference type="AlphaFoldDB" id="X0X9Z9"/>
<dbReference type="SUPFAM" id="SSF46785">
    <property type="entry name" value="Winged helix' DNA-binding domain"/>
    <property type="match status" value="1"/>
</dbReference>
<dbReference type="InterPro" id="IPR036390">
    <property type="entry name" value="WH_DNA-bd_sf"/>
</dbReference>
<sequence>CKVIQAARMDEQELITLLEQWEGVYKKGLLTFWVLLLLHERPMYVFEMGQALVTVSRGTMSADERSLYRALRRFERAGFVESEWQASDVGPQRRYYRLSKLGTELLRRFTRRNILLFQEPDIDERLARLTDSEE</sequence>
<organism evidence="2">
    <name type="scientific">marine sediment metagenome</name>
    <dbReference type="NCBI Taxonomy" id="412755"/>
    <lineage>
        <taxon>unclassified sequences</taxon>
        <taxon>metagenomes</taxon>
        <taxon>ecological metagenomes</taxon>
    </lineage>
</organism>
<dbReference type="EMBL" id="BARS01046121">
    <property type="protein sequence ID" value="GAG39994.1"/>
    <property type="molecule type" value="Genomic_DNA"/>
</dbReference>
<dbReference type="PANTHER" id="PTHR33169:SF14">
    <property type="entry name" value="TRANSCRIPTIONAL REGULATOR RV3488"/>
    <property type="match status" value="1"/>
</dbReference>
<comment type="caution">
    <text evidence="2">The sequence shown here is derived from an EMBL/GenBank/DDBJ whole genome shotgun (WGS) entry which is preliminary data.</text>
</comment>
<dbReference type="InterPro" id="IPR036388">
    <property type="entry name" value="WH-like_DNA-bd_sf"/>
</dbReference>
<evidence type="ECO:0000313" key="2">
    <source>
        <dbReference type="EMBL" id="GAG39994.1"/>
    </source>
</evidence>